<dbReference type="AlphaFoldDB" id="A0A3B1ARG5"/>
<dbReference type="Gene3D" id="3.30.1400.10">
    <property type="entry name" value="ZipA, C-terminal FtsZ-binding domain"/>
    <property type="match status" value="1"/>
</dbReference>
<dbReference type="Pfam" id="PF04354">
    <property type="entry name" value="ZipA_C"/>
    <property type="match status" value="1"/>
</dbReference>
<dbReference type="PANTHER" id="PTHR38685">
    <property type="entry name" value="CELL DIVISION PROTEIN ZIPA"/>
    <property type="match status" value="1"/>
</dbReference>
<dbReference type="SMART" id="SM00771">
    <property type="entry name" value="ZipA_C"/>
    <property type="match status" value="1"/>
</dbReference>
<evidence type="ECO:0000256" key="7">
    <source>
        <dbReference type="ARBA" id="ARBA00023306"/>
    </source>
</evidence>
<evidence type="ECO:0000256" key="5">
    <source>
        <dbReference type="ARBA" id="ARBA00022989"/>
    </source>
</evidence>
<keyword evidence="7" id="KW-0131">Cell cycle</keyword>
<protein>
    <submittedName>
        <fullName evidence="10">Cell division protein ZipA</fullName>
    </submittedName>
</protein>
<accession>A0A3B1ARG5</accession>
<feature type="transmembrane region" description="Helical" evidence="8">
    <location>
        <begin position="6"/>
        <end position="22"/>
    </location>
</feature>
<dbReference type="SUPFAM" id="SSF64383">
    <property type="entry name" value="Cell-division protein ZipA, C-terminal domain"/>
    <property type="match status" value="1"/>
</dbReference>
<reference evidence="10" key="1">
    <citation type="submission" date="2018-06" db="EMBL/GenBank/DDBJ databases">
        <authorList>
            <person name="Zhirakovskaya E."/>
        </authorList>
    </citation>
    <scope>NUCLEOTIDE SEQUENCE</scope>
</reference>
<organism evidence="10">
    <name type="scientific">hydrothermal vent metagenome</name>
    <dbReference type="NCBI Taxonomy" id="652676"/>
    <lineage>
        <taxon>unclassified sequences</taxon>
        <taxon>metagenomes</taxon>
        <taxon>ecological metagenomes</taxon>
    </lineage>
</organism>
<dbReference type="GO" id="GO:0005886">
    <property type="term" value="C:plasma membrane"/>
    <property type="evidence" value="ECO:0007669"/>
    <property type="project" value="TreeGrafter"/>
</dbReference>
<feature type="domain" description="ZipA C-terminal FtsZ-binding" evidence="9">
    <location>
        <begin position="127"/>
        <end position="259"/>
    </location>
</feature>
<evidence type="ECO:0000256" key="8">
    <source>
        <dbReference type="SAM" id="Phobius"/>
    </source>
</evidence>
<keyword evidence="3 10" id="KW-0132">Cell division</keyword>
<keyword evidence="2" id="KW-0997">Cell inner membrane</keyword>
<evidence type="ECO:0000256" key="4">
    <source>
        <dbReference type="ARBA" id="ARBA00022692"/>
    </source>
</evidence>
<evidence type="ECO:0000313" key="10">
    <source>
        <dbReference type="EMBL" id="VAW95316.1"/>
    </source>
</evidence>
<keyword evidence="1" id="KW-1003">Cell membrane</keyword>
<dbReference type="InterPro" id="IPR011919">
    <property type="entry name" value="Cell_div_ZipA"/>
</dbReference>
<evidence type="ECO:0000256" key="1">
    <source>
        <dbReference type="ARBA" id="ARBA00022475"/>
    </source>
</evidence>
<evidence type="ECO:0000256" key="2">
    <source>
        <dbReference type="ARBA" id="ARBA00022519"/>
    </source>
</evidence>
<dbReference type="GO" id="GO:0032153">
    <property type="term" value="C:cell division site"/>
    <property type="evidence" value="ECO:0007669"/>
    <property type="project" value="TreeGrafter"/>
</dbReference>
<dbReference type="PANTHER" id="PTHR38685:SF1">
    <property type="entry name" value="CELL DIVISION PROTEIN ZIPA"/>
    <property type="match status" value="1"/>
</dbReference>
<evidence type="ECO:0000256" key="3">
    <source>
        <dbReference type="ARBA" id="ARBA00022618"/>
    </source>
</evidence>
<evidence type="ECO:0000256" key="6">
    <source>
        <dbReference type="ARBA" id="ARBA00023136"/>
    </source>
</evidence>
<keyword evidence="5 8" id="KW-1133">Transmembrane helix</keyword>
<dbReference type="InterPro" id="IPR007449">
    <property type="entry name" value="ZipA_FtsZ-bd_C"/>
</dbReference>
<evidence type="ECO:0000259" key="9">
    <source>
        <dbReference type="SMART" id="SM00771"/>
    </source>
</evidence>
<dbReference type="EMBL" id="UOFT01000045">
    <property type="protein sequence ID" value="VAW95316.1"/>
    <property type="molecule type" value="Genomic_DNA"/>
</dbReference>
<keyword evidence="4 8" id="KW-0812">Transmembrane</keyword>
<keyword evidence="6 8" id="KW-0472">Membrane</keyword>
<sequence>MDTLRIILIIIGVIFIIGIYFFQRKKTLPGNINKITERIVPLFFGIKTALNNLFDSEKKISQEQNSVQRSHNELSKEQLASMSSLVANNARNGLQKNIQFESQNEHSTQGVSIEHGQSQVVSVANGDELLITLTVIPKPEHFFSGDDIIVACKLAGLQLGEFNIFHRYALVDDKVQITPVCSLVNLFEPGSFDIAAMSDFSTEGLSLFMQLPGPVDGREAFIILMDVSEKLSLHLNATICDETRSVLTAQTISHLKEKVENYRFKLRMASLKNH</sequence>
<gene>
    <name evidence="10" type="ORF">MNBD_GAMMA23-966</name>
</gene>
<name>A0A3B1ARG5_9ZZZZ</name>
<dbReference type="InterPro" id="IPR036765">
    <property type="entry name" value="ZipA_FtsZ-bd_C_sf"/>
</dbReference>
<dbReference type="GO" id="GO:0000917">
    <property type="term" value="P:division septum assembly"/>
    <property type="evidence" value="ECO:0007669"/>
    <property type="project" value="TreeGrafter"/>
</dbReference>
<proteinExistence type="predicted"/>